<accession>A0AAE4AKK3</accession>
<protein>
    <recommendedName>
        <fullName evidence="1">Virulence-associated protein E-like domain-containing protein</fullName>
    </recommendedName>
</protein>
<dbReference type="InterPro" id="IPR027417">
    <property type="entry name" value="P-loop_NTPase"/>
</dbReference>
<dbReference type="SUPFAM" id="SSF52540">
    <property type="entry name" value="P-loop containing nucleoside triphosphate hydrolases"/>
    <property type="match status" value="1"/>
</dbReference>
<dbReference type="PANTHER" id="PTHR34985">
    <property type="entry name" value="SLR0554 PROTEIN"/>
    <property type="match status" value="1"/>
</dbReference>
<dbReference type="Proteomes" id="UP001241537">
    <property type="component" value="Unassembled WGS sequence"/>
</dbReference>
<evidence type="ECO:0000313" key="3">
    <source>
        <dbReference type="Proteomes" id="UP001241537"/>
    </source>
</evidence>
<dbReference type="Pfam" id="PF05272">
    <property type="entry name" value="VapE-like_dom"/>
    <property type="match status" value="1"/>
</dbReference>
<feature type="domain" description="Virulence-associated protein E-like" evidence="1">
    <location>
        <begin position="129"/>
        <end position="302"/>
    </location>
</feature>
<dbReference type="AlphaFoldDB" id="A0AAE4AKK3"/>
<dbReference type="Gene3D" id="3.40.50.300">
    <property type="entry name" value="P-loop containing nucleotide triphosphate hydrolases"/>
    <property type="match status" value="1"/>
</dbReference>
<keyword evidence="3" id="KW-1185">Reference proteome</keyword>
<proteinExistence type="predicted"/>
<gene>
    <name evidence="2" type="ORF">J2S20_000765</name>
</gene>
<comment type="caution">
    <text evidence="2">The sequence shown here is derived from an EMBL/GenBank/DDBJ whole genome shotgun (WGS) entry which is preliminary data.</text>
</comment>
<name>A0AAE4AKK3_9FIRM</name>
<organism evidence="2 3">
    <name type="scientific">Moryella indoligenes</name>
    <dbReference type="NCBI Taxonomy" id="371674"/>
    <lineage>
        <taxon>Bacteria</taxon>
        <taxon>Bacillati</taxon>
        <taxon>Bacillota</taxon>
        <taxon>Clostridia</taxon>
        <taxon>Lachnospirales</taxon>
        <taxon>Lachnospiraceae</taxon>
        <taxon>Moryella</taxon>
    </lineage>
</organism>
<dbReference type="InterPro" id="IPR007936">
    <property type="entry name" value="VapE-like_dom"/>
</dbReference>
<evidence type="ECO:0000313" key="2">
    <source>
        <dbReference type="EMBL" id="MDQ0152080.1"/>
    </source>
</evidence>
<evidence type="ECO:0000259" key="1">
    <source>
        <dbReference type="Pfam" id="PF05272"/>
    </source>
</evidence>
<reference evidence="2" key="1">
    <citation type="submission" date="2023-07" db="EMBL/GenBank/DDBJ databases">
        <title>Genomic Encyclopedia of Type Strains, Phase IV (KMG-IV): sequencing the most valuable type-strain genomes for metagenomic binning, comparative biology and taxonomic classification.</title>
        <authorList>
            <person name="Goeker M."/>
        </authorList>
    </citation>
    <scope>NUCLEOTIDE SEQUENCE</scope>
    <source>
        <strain evidence="2">DSM 19659</strain>
    </source>
</reference>
<sequence length="463" mass="53497">MNNWLKFDDVELNDYLNRELEITDKGQVKSTATNLITVLVNPSFCKEQSIISGNIFFDSCSRTIQFYGKLKGEKHSELEIRKWNDHMTNVLGVEIEREFGIKYSKNRMEDAITFVAHKRTVNLPAMYMKSLSYDGREYIKKLLPKYLGAEDTALNSWIMKHVLVGMVKRVFNPGCKFDELMVLTGIQGVGKTSFIEKLALLPEWYCSLNNIKGKDAVSNLVGKVVVELEEFVALRNTKSADEAKLFISARTSTVRLPYERFSTDVKRTCILIATTNDATFLSDFSGERRYLPVKVNAENIKVPLMYDPEKYPILETITRNEHEEIMKRDFEGAIAEAVYLYENKLHDFYLPKELRPDLDFVIQTHKSDNRHIQNFLDFMEWKSTKSDTPNLLCSAEFTSKYPETNEKVFSELMANEMASEWILEPSVKSKKVRIDGVVRVSKKFYKRNESVDFIEVDSSDIPL</sequence>
<dbReference type="RefSeq" id="WP_330692744.1">
    <property type="nucleotide sequence ID" value="NZ_JAUSTO010000004.1"/>
</dbReference>
<dbReference type="PANTHER" id="PTHR34985:SF1">
    <property type="entry name" value="SLR0554 PROTEIN"/>
    <property type="match status" value="1"/>
</dbReference>
<dbReference type="EMBL" id="JAUSTO010000004">
    <property type="protein sequence ID" value="MDQ0152080.1"/>
    <property type="molecule type" value="Genomic_DNA"/>
</dbReference>